<organism evidence="2 3">
    <name type="scientific">Eumeta variegata</name>
    <name type="common">Bagworm moth</name>
    <name type="synonym">Eumeta japonica</name>
    <dbReference type="NCBI Taxonomy" id="151549"/>
    <lineage>
        <taxon>Eukaryota</taxon>
        <taxon>Metazoa</taxon>
        <taxon>Ecdysozoa</taxon>
        <taxon>Arthropoda</taxon>
        <taxon>Hexapoda</taxon>
        <taxon>Insecta</taxon>
        <taxon>Pterygota</taxon>
        <taxon>Neoptera</taxon>
        <taxon>Endopterygota</taxon>
        <taxon>Lepidoptera</taxon>
        <taxon>Glossata</taxon>
        <taxon>Ditrysia</taxon>
        <taxon>Tineoidea</taxon>
        <taxon>Psychidae</taxon>
        <taxon>Oiketicinae</taxon>
        <taxon>Eumeta</taxon>
    </lineage>
</organism>
<feature type="region of interest" description="Disordered" evidence="1">
    <location>
        <begin position="47"/>
        <end position="77"/>
    </location>
</feature>
<dbReference type="AlphaFoldDB" id="A0A4C1WLH7"/>
<evidence type="ECO:0000313" key="3">
    <source>
        <dbReference type="Proteomes" id="UP000299102"/>
    </source>
</evidence>
<comment type="caution">
    <text evidence="2">The sequence shown here is derived from an EMBL/GenBank/DDBJ whole genome shotgun (WGS) entry which is preliminary data.</text>
</comment>
<dbReference type="EMBL" id="BGZK01000596">
    <property type="protein sequence ID" value="GBP52121.1"/>
    <property type="molecule type" value="Genomic_DNA"/>
</dbReference>
<sequence length="99" mass="10749">MSEHSNSTATGSAWPAGGRCFPGGLPSAISGAPPAFPLLLFTHAPSRRTVESVRDDRNYTSRVRTPPTGGDPTTSKSVESSRFMLFVRYKYSEKAFKSH</sequence>
<dbReference type="Proteomes" id="UP000299102">
    <property type="component" value="Unassembled WGS sequence"/>
</dbReference>
<accession>A0A4C1WLH7</accession>
<protein>
    <submittedName>
        <fullName evidence="2">Uncharacterized protein</fullName>
    </submittedName>
</protein>
<feature type="compositionally biased region" description="Basic and acidic residues" evidence="1">
    <location>
        <begin position="48"/>
        <end position="59"/>
    </location>
</feature>
<name>A0A4C1WLH7_EUMVA</name>
<keyword evidence="3" id="KW-1185">Reference proteome</keyword>
<proteinExistence type="predicted"/>
<evidence type="ECO:0000313" key="2">
    <source>
        <dbReference type="EMBL" id="GBP52121.1"/>
    </source>
</evidence>
<gene>
    <name evidence="2" type="ORF">EVAR_21251_1</name>
</gene>
<evidence type="ECO:0000256" key="1">
    <source>
        <dbReference type="SAM" id="MobiDB-lite"/>
    </source>
</evidence>
<reference evidence="2 3" key="1">
    <citation type="journal article" date="2019" name="Commun. Biol.">
        <title>The bagworm genome reveals a unique fibroin gene that provides high tensile strength.</title>
        <authorList>
            <person name="Kono N."/>
            <person name="Nakamura H."/>
            <person name="Ohtoshi R."/>
            <person name="Tomita M."/>
            <person name="Numata K."/>
            <person name="Arakawa K."/>
        </authorList>
    </citation>
    <scope>NUCLEOTIDE SEQUENCE [LARGE SCALE GENOMIC DNA]</scope>
</reference>